<evidence type="ECO:0000313" key="2">
    <source>
        <dbReference type="RefSeq" id="XP_045146564.1"/>
    </source>
</evidence>
<protein>
    <submittedName>
        <fullName evidence="2">Nuclear RNA export factor 3-like</fullName>
    </submittedName>
</protein>
<dbReference type="RefSeq" id="XP_045146564.1">
    <property type="nucleotide sequence ID" value="XM_045290629.1"/>
</dbReference>
<reference evidence="2" key="1">
    <citation type="submission" date="2025-08" db="UniProtKB">
        <authorList>
            <consortium name="RefSeq"/>
        </authorList>
    </citation>
    <scope>IDENTIFICATION</scope>
</reference>
<sequence length="442" mass="50049">MQRRHGDNRIVLPRSARSRCIPRSRVPIYSEQAIPSINQLPRQEQGDHMARRHAWIRSGVRYTPYHIPSYKQRDTYHKGHQTHGSMERERKDPEAGMAGNRQDGSTGSFSKITVTKMKGDEVCQEAHDLLRLHSDPGLMHRATETGLNVRKDMACSLQIHEENMPEAEEEMDTGKGLEPEEICVGRKPLCTISPDKPSNMSDILQLFPKLLSLDRQGLPSPVFSDIVDDKKLPVCKGNVFGIQTLKNLVWKFLKQYYRIYDGGDRQGLLSAYHDNACFSLTTLFNPERPSLISLAKYSNDSESMKQFKDIGPYVQLVKHTKSEIVDFLSVLPKTQHDLSSFMVDVGAQTKKMLCFSVRGQFKDENMCEAHVCAFERTFLLTTGCDSSIYIFNDQLTVTEMNPNEIPSAFFTPEPTPSCSFVPSTSQEQQEVQQALCTSSDSD</sequence>
<dbReference type="Proteomes" id="UP000694863">
    <property type="component" value="Unplaced"/>
</dbReference>
<organism evidence="1 2">
    <name type="scientific">Echinops telfairi</name>
    <name type="common">Lesser hedgehog tenrec</name>
    <dbReference type="NCBI Taxonomy" id="9371"/>
    <lineage>
        <taxon>Eukaryota</taxon>
        <taxon>Metazoa</taxon>
        <taxon>Chordata</taxon>
        <taxon>Craniata</taxon>
        <taxon>Vertebrata</taxon>
        <taxon>Euteleostomi</taxon>
        <taxon>Mammalia</taxon>
        <taxon>Eutheria</taxon>
        <taxon>Afrotheria</taxon>
        <taxon>Tenrecidae</taxon>
        <taxon>Tenrecinae</taxon>
        <taxon>Echinops</taxon>
    </lineage>
</organism>
<evidence type="ECO:0000313" key="1">
    <source>
        <dbReference type="Proteomes" id="UP000694863"/>
    </source>
</evidence>
<accession>A0AC55D496</accession>
<gene>
    <name evidence="2" type="primary">LOC123521724</name>
</gene>
<name>A0AC55D496_ECHTE</name>
<keyword evidence="1" id="KW-1185">Reference proteome</keyword>
<proteinExistence type="predicted"/>